<dbReference type="InterPro" id="IPR011990">
    <property type="entry name" value="TPR-like_helical_dom_sf"/>
</dbReference>
<sequence>MEELDQVLERGDSVAILRYLRHNRIRASAEVVQHGQDFVAKGKGSSLGIEAWPVYEQVFLAALDLGETLLAERALGLLRKQFPDSARVGRLVGMQAEAEGTYAVAAEVYKSLREAHPTDPVVWKRWVSLAKAQGDLPEAIKRCNEYLKVFQNDSSAWQELAELYLLTGHLGKAAFCYEELVLSGPSIFSHHVALAEVYAAMGGAESLRLARKHYAQSMELHQGDDNLRSLYGMCSTCHALARCTHKSAHEDKSDAAVNGALFKLAVDKLKSHYRRVNPSMLPLVEVTLLQQAIGDASLQK</sequence>
<dbReference type="InterPro" id="IPR055217">
    <property type="entry name" value="TPR_EMC2"/>
</dbReference>
<dbReference type="EMBL" id="AZIL01000609">
    <property type="protein sequence ID" value="EWM26664.1"/>
    <property type="molecule type" value="Genomic_DNA"/>
</dbReference>
<reference evidence="5 6" key="1">
    <citation type="journal article" date="2014" name="Mol. Plant">
        <title>Chromosome Scale Genome Assembly and Transcriptome Profiling of Nannochloropsis gaditana in Nitrogen Depletion.</title>
        <authorList>
            <person name="Corteggiani Carpinelli E."/>
            <person name="Telatin A."/>
            <person name="Vitulo N."/>
            <person name="Forcato C."/>
            <person name="D'Angelo M."/>
            <person name="Schiavon R."/>
            <person name="Vezzi A."/>
            <person name="Giacometti G.M."/>
            <person name="Morosinotto T."/>
            <person name="Valle G."/>
        </authorList>
    </citation>
    <scope>NUCLEOTIDE SEQUENCE [LARGE SCALE GENOMIC DNA]</scope>
    <source>
        <strain evidence="5 6">B-31</strain>
    </source>
</reference>
<dbReference type="Gene3D" id="1.25.40.10">
    <property type="entry name" value="Tetratricopeptide repeat domain"/>
    <property type="match status" value="1"/>
</dbReference>
<accession>W7U1Z0</accession>
<keyword evidence="3" id="KW-0256">Endoplasmic reticulum</keyword>
<evidence type="ECO:0000313" key="5">
    <source>
        <dbReference type="EMBL" id="EWM26664.1"/>
    </source>
</evidence>
<dbReference type="PANTHER" id="PTHR12760">
    <property type="entry name" value="TETRATRICOPEPTIDE REPEAT PROTEIN"/>
    <property type="match status" value="1"/>
</dbReference>
<name>W7U1Z0_9STRA</name>
<keyword evidence="1" id="KW-0677">Repeat</keyword>
<dbReference type="GO" id="GO:0072546">
    <property type="term" value="C:EMC complex"/>
    <property type="evidence" value="ECO:0007669"/>
    <property type="project" value="UniProtKB-UniRule"/>
</dbReference>
<keyword evidence="3" id="KW-0472">Membrane</keyword>
<dbReference type="OrthoDB" id="124397at2759"/>
<evidence type="ECO:0000256" key="1">
    <source>
        <dbReference type="ARBA" id="ARBA00022737"/>
    </source>
</evidence>
<protein>
    <recommendedName>
        <fullName evidence="3">ER membrane protein complex subunit 2</fullName>
    </recommendedName>
</protein>
<feature type="domain" description="EMC2 TPR-like" evidence="4">
    <location>
        <begin position="87"/>
        <end position="199"/>
    </location>
</feature>
<evidence type="ECO:0000313" key="6">
    <source>
        <dbReference type="Proteomes" id="UP000019335"/>
    </source>
</evidence>
<dbReference type="AlphaFoldDB" id="W7U1Z0"/>
<gene>
    <name evidence="5" type="ORF">Naga_100001g90</name>
</gene>
<dbReference type="Pfam" id="PF22890">
    <property type="entry name" value="TPR_EMC2"/>
    <property type="match status" value="1"/>
</dbReference>
<comment type="subunit">
    <text evidence="3">Component of the ER membrane protein complex (EMC).</text>
</comment>
<comment type="caution">
    <text evidence="5">The sequence shown here is derived from an EMBL/GenBank/DDBJ whole genome shotgun (WGS) entry which is preliminary data.</text>
</comment>
<dbReference type="SUPFAM" id="SSF48452">
    <property type="entry name" value="TPR-like"/>
    <property type="match status" value="1"/>
</dbReference>
<dbReference type="InterPro" id="IPR039856">
    <property type="entry name" value="EMC2-like"/>
</dbReference>
<evidence type="ECO:0000256" key="3">
    <source>
        <dbReference type="RuleBase" id="RU367091"/>
    </source>
</evidence>
<comment type="subcellular location">
    <subcellularLocation>
        <location evidence="3">Endoplasmic reticulum membrane</location>
        <topology evidence="3">Peripheral membrane protein</topology>
        <orientation evidence="3">Cytoplasmic side</orientation>
    </subcellularLocation>
</comment>
<proteinExistence type="inferred from homology"/>
<evidence type="ECO:0000259" key="4">
    <source>
        <dbReference type="Pfam" id="PF22890"/>
    </source>
</evidence>
<dbReference type="Proteomes" id="UP000019335">
    <property type="component" value="Chromosome 8"/>
</dbReference>
<evidence type="ECO:0000256" key="2">
    <source>
        <dbReference type="ARBA" id="ARBA00022803"/>
    </source>
</evidence>
<organism evidence="5 6">
    <name type="scientific">Nannochloropsis gaditana</name>
    <dbReference type="NCBI Taxonomy" id="72520"/>
    <lineage>
        <taxon>Eukaryota</taxon>
        <taxon>Sar</taxon>
        <taxon>Stramenopiles</taxon>
        <taxon>Ochrophyta</taxon>
        <taxon>Eustigmatophyceae</taxon>
        <taxon>Eustigmatales</taxon>
        <taxon>Monodopsidaceae</taxon>
        <taxon>Nannochloropsis</taxon>
    </lineage>
</organism>
<comment type="function">
    <text evidence="3">Part of the endoplasmic reticulum membrane protein complex (EMC) that enables the energy-independent insertion into endoplasmic reticulum membranes of newly synthesized membrane proteins.</text>
</comment>
<comment type="similarity">
    <text evidence="3">Belongs to the EMC2 family.</text>
</comment>
<keyword evidence="2" id="KW-0802">TPR repeat</keyword>
<keyword evidence="6" id="KW-1185">Reference proteome</keyword>